<sequence length="418" mass="45309">MTPRAGRPVAVRPARPPRAGAASSGAERLTVDELLDRLDEDGFPRTGTIVVGGGCAGLALGVALAEAQEAVAVVEARTGDRDGRTWCYWDTGQALLPEAVTRSWGRWEVRTPHGRAVAGDAAHPYRMVRAHDYRAAARARFAGRPGAHLIDGVRVSDGAPATPVSRPPHPRLVDARGGVPQHAVAPGRVLLHQRFVGQWIRTDRAVFDDTTVTLMDFPGSTATGVRFFYVLPVAPDLALVECTVFSAAAHGTEPFRQHIAAYVRQRWGLDDDGWTVEGEEAGSIPMTDARPLGRARGGVPVGLRAGIARPSTGYAFTRIQIAARHATEHGVDERGVRDGVRTRMLDAIFLRFLRDQPERAPEVFLRMFARLPGPLTVRFLTERASPLDELRLIGALPKRPFLRAATTTAVERLRALGA</sequence>
<accession>A0ABP8YX75</accession>
<reference evidence="3" key="1">
    <citation type="journal article" date="2019" name="Int. J. Syst. Evol. Microbiol.">
        <title>The Global Catalogue of Microorganisms (GCM) 10K type strain sequencing project: providing services to taxonomists for standard genome sequencing and annotation.</title>
        <authorList>
            <consortium name="The Broad Institute Genomics Platform"/>
            <consortium name="The Broad Institute Genome Sequencing Center for Infectious Disease"/>
            <person name="Wu L."/>
            <person name="Ma J."/>
        </authorList>
    </citation>
    <scope>NUCLEOTIDE SEQUENCE [LARGE SCALE GENOMIC DNA]</scope>
    <source>
        <strain evidence="3">JCM 19015</strain>
    </source>
</reference>
<dbReference type="Gene3D" id="3.50.50.60">
    <property type="entry name" value="FAD/NAD(P)-binding domain"/>
    <property type="match status" value="1"/>
</dbReference>
<organism evidence="2 3">
    <name type="scientific">Amnibacterium soli</name>
    <dbReference type="NCBI Taxonomy" id="1282736"/>
    <lineage>
        <taxon>Bacteria</taxon>
        <taxon>Bacillati</taxon>
        <taxon>Actinomycetota</taxon>
        <taxon>Actinomycetes</taxon>
        <taxon>Micrococcales</taxon>
        <taxon>Microbacteriaceae</taxon>
        <taxon>Amnibacterium</taxon>
    </lineage>
</organism>
<dbReference type="Proteomes" id="UP001500121">
    <property type="component" value="Unassembled WGS sequence"/>
</dbReference>
<evidence type="ECO:0000313" key="3">
    <source>
        <dbReference type="Proteomes" id="UP001500121"/>
    </source>
</evidence>
<evidence type="ECO:0000313" key="2">
    <source>
        <dbReference type="EMBL" id="GAA4739943.1"/>
    </source>
</evidence>
<protein>
    <submittedName>
        <fullName evidence="2">Lycopene cyclase family protein</fullName>
    </submittedName>
</protein>
<feature type="region of interest" description="Disordered" evidence="1">
    <location>
        <begin position="1"/>
        <end position="26"/>
    </location>
</feature>
<name>A0ABP8YX75_9MICO</name>
<dbReference type="InterPro" id="IPR036188">
    <property type="entry name" value="FAD/NAD-bd_sf"/>
</dbReference>
<proteinExistence type="predicted"/>
<comment type="caution">
    <text evidence="2">The sequence shown here is derived from an EMBL/GenBank/DDBJ whole genome shotgun (WGS) entry which is preliminary data.</text>
</comment>
<dbReference type="SUPFAM" id="SSF51905">
    <property type="entry name" value="FAD/NAD(P)-binding domain"/>
    <property type="match status" value="1"/>
</dbReference>
<dbReference type="Gene3D" id="3.90.660.10">
    <property type="match status" value="1"/>
</dbReference>
<dbReference type="Pfam" id="PF05834">
    <property type="entry name" value="Lycopene_cycl"/>
    <property type="match status" value="1"/>
</dbReference>
<gene>
    <name evidence="2" type="ORF">GCM10025783_08530</name>
</gene>
<evidence type="ECO:0000256" key="1">
    <source>
        <dbReference type="SAM" id="MobiDB-lite"/>
    </source>
</evidence>
<dbReference type="RefSeq" id="WP_345479759.1">
    <property type="nucleotide sequence ID" value="NZ_BAABLP010000002.1"/>
</dbReference>
<dbReference type="EMBL" id="BAABLP010000002">
    <property type="protein sequence ID" value="GAA4739943.1"/>
    <property type="molecule type" value="Genomic_DNA"/>
</dbReference>
<keyword evidence="3" id="KW-1185">Reference proteome</keyword>